<dbReference type="Pfam" id="PF02954">
    <property type="entry name" value="HTH_8"/>
    <property type="match status" value="1"/>
</dbReference>
<sequence length="189" mass="20844">MSERQLLLVEDDEPLAKQTARALELRGNRVTVAHNAEQALAQLAGLQHLDGAILDQNLGNDNGLDLIEPVLEHFPACRVILLTGYGSITAAVAATHRGARNYLTKPASPADILLALDADPTNPTLPLPATPPSLQRLEWEHIQRTLDAHDGNISRAADALGIHRRTLQRRLKKRPSASDYQRDKHFRED</sequence>
<keyword evidence="3" id="KW-0805">Transcription regulation</keyword>
<reference evidence="9 10" key="1">
    <citation type="submission" date="2012-09" db="EMBL/GenBank/DDBJ databases">
        <title>Genome Sequence of alkane-degrading Bacterium Alcanivorax jadensis T9.</title>
        <authorList>
            <person name="Lai Q."/>
            <person name="Shao Z."/>
        </authorList>
    </citation>
    <scope>NUCLEOTIDE SEQUENCE [LARGE SCALE GENOMIC DNA]</scope>
    <source>
        <strain evidence="9 10">T9</strain>
    </source>
</reference>
<evidence type="ECO:0000256" key="4">
    <source>
        <dbReference type="ARBA" id="ARBA00023125"/>
    </source>
</evidence>
<evidence type="ECO:0000256" key="6">
    <source>
        <dbReference type="PROSITE-ProRule" id="PRU00169"/>
    </source>
</evidence>
<dbReference type="RefSeq" id="WP_035248863.1">
    <property type="nucleotide sequence ID" value="NZ_ARXU01000010.1"/>
</dbReference>
<feature type="domain" description="Response regulatory" evidence="8">
    <location>
        <begin position="5"/>
        <end position="120"/>
    </location>
</feature>
<keyword evidence="5" id="KW-0804">Transcription</keyword>
<evidence type="ECO:0000256" key="2">
    <source>
        <dbReference type="ARBA" id="ARBA00023012"/>
    </source>
</evidence>
<gene>
    <name evidence="9" type="ORF">T9A_02443</name>
</gene>
<dbReference type="Proteomes" id="UP000029443">
    <property type="component" value="Unassembled WGS sequence"/>
</dbReference>
<dbReference type="SMART" id="SM00448">
    <property type="entry name" value="REC"/>
    <property type="match status" value="1"/>
</dbReference>
<feature type="region of interest" description="Disordered" evidence="7">
    <location>
        <begin position="168"/>
        <end position="189"/>
    </location>
</feature>
<dbReference type="InterPro" id="IPR039420">
    <property type="entry name" value="WalR-like"/>
</dbReference>
<dbReference type="Gene3D" id="1.10.10.60">
    <property type="entry name" value="Homeodomain-like"/>
    <property type="match status" value="1"/>
</dbReference>
<dbReference type="Gene3D" id="3.40.50.2300">
    <property type="match status" value="1"/>
</dbReference>
<dbReference type="Pfam" id="PF00072">
    <property type="entry name" value="Response_reg"/>
    <property type="match status" value="1"/>
</dbReference>
<dbReference type="InterPro" id="IPR002197">
    <property type="entry name" value="HTH_Fis"/>
</dbReference>
<dbReference type="InterPro" id="IPR001789">
    <property type="entry name" value="Sig_transdc_resp-reg_receiver"/>
</dbReference>
<evidence type="ECO:0000313" key="9">
    <source>
        <dbReference type="EMBL" id="KGD60487.1"/>
    </source>
</evidence>
<feature type="modified residue" description="4-aspartylphosphate" evidence="6">
    <location>
        <position position="55"/>
    </location>
</feature>
<keyword evidence="10" id="KW-1185">Reference proteome</keyword>
<evidence type="ECO:0000259" key="8">
    <source>
        <dbReference type="PROSITE" id="PS50110"/>
    </source>
</evidence>
<name>A0ABR4WB44_9GAMM</name>
<dbReference type="SUPFAM" id="SSF46689">
    <property type="entry name" value="Homeodomain-like"/>
    <property type="match status" value="1"/>
</dbReference>
<dbReference type="PANTHER" id="PTHR48111">
    <property type="entry name" value="REGULATOR OF RPOS"/>
    <property type="match status" value="1"/>
</dbReference>
<keyword evidence="2" id="KW-0902">Two-component regulatory system</keyword>
<dbReference type="EMBL" id="ARXU01000010">
    <property type="protein sequence ID" value="KGD60487.1"/>
    <property type="molecule type" value="Genomic_DNA"/>
</dbReference>
<evidence type="ECO:0000256" key="7">
    <source>
        <dbReference type="SAM" id="MobiDB-lite"/>
    </source>
</evidence>
<dbReference type="InterPro" id="IPR011006">
    <property type="entry name" value="CheY-like_superfamily"/>
</dbReference>
<dbReference type="PANTHER" id="PTHR48111:SF1">
    <property type="entry name" value="TWO-COMPONENT RESPONSE REGULATOR ORR33"/>
    <property type="match status" value="1"/>
</dbReference>
<dbReference type="GO" id="GO:0003677">
    <property type="term" value="F:DNA binding"/>
    <property type="evidence" value="ECO:0007669"/>
    <property type="project" value="UniProtKB-KW"/>
</dbReference>
<evidence type="ECO:0000256" key="5">
    <source>
        <dbReference type="ARBA" id="ARBA00023163"/>
    </source>
</evidence>
<accession>A0ABR4WB44</accession>
<organism evidence="9 10">
    <name type="scientific">Alcanivorax jadensis T9</name>
    <dbReference type="NCBI Taxonomy" id="1177181"/>
    <lineage>
        <taxon>Bacteria</taxon>
        <taxon>Pseudomonadati</taxon>
        <taxon>Pseudomonadota</taxon>
        <taxon>Gammaproteobacteria</taxon>
        <taxon>Oceanospirillales</taxon>
        <taxon>Alcanivoracaceae</taxon>
        <taxon>Alcanivorax</taxon>
    </lineage>
</organism>
<dbReference type="PRINTS" id="PR01590">
    <property type="entry name" value="HTHFIS"/>
</dbReference>
<keyword evidence="1 6" id="KW-0597">Phosphoprotein</keyword>
<evidence type="ECO:0000313" key="10">
    <source>
        <dbReference type="Proteomes" id="UP000029443"/>
    </source>
</evidence>
<dbReference type="SUPFAM" id="SSF52172">
    <property type="entry name" value="CheY-like"/>
    <property type="match status" value="1"/>
</dbReference>
<feature type="compositionally biased region" description="Basic and acidic residues" evidence="7">
    <location>
        <begin position="180"/>
        <end position="189"/>
    </location>
</feature>
<protein>
    <submittedName>
        <fullName evidence="9">DNA-binding response regulator</fullName>
    </submittedName>
</protein>
<keyword evidence="4 9" id="KW-0238">DNA-binding</keyword>
<comment type="caution">
    <text evidence="9">The sequence shown here is derived from an EMBL/GenBank/DDBJ whole genome shotgun (WGS) entry which is preliminary data.</text>
</comment>
<dbReference type="PROSITE" id="PS50110">
    <property type="entry name" value="RESPONSE_REGULATORY"/>
    <property type="match status" value="1"/>
</dbReference>
<evidence type="ECO:0000256" key="1">
    <source>
        <dbReference type="ARBA" id="ARBA00022553"/>
    </source>
</evidence>
<dbReference type="InterPro" id="IPR009057">
    <property type="entry name" value="Homeodomain-like_sf"/>
</dbReference>
<proteinExistence type="predicted"/>
<evidence type="ECO:0000256" key="3">
    <source>
        <dbReference type="ARBA" id="ARBA00023015"/>
    </source>
</evidence>